<gene>
    <name evidence="1" type="ordered locus">Os01g0519700</name>
</gene>
<reference evidence="2" key="2">
    <citation type="journal article" date="2008" name="Nucleic Acids Res.">
        <title>The rice annotation project database (RAP-DB): 2008 update.</title>
        <authorList>
            <consortium name="The rice annotation project (RAP)"/>
        </authorList>
    </citation>
    <scope>GENOME REANNOTATION</scope>
    <source>
        <strain evidence="2">cv. Nipponbare</strain>
    </source>
</reference>
<organism evidence="1 2">
    <name type="scientific">Oryza sativa subsp. japonica</name>
    <name type="common">Rice</name>
    <dbReference type="NCBI Taxonomy" id="39947"/>
    <lineage>
        <taxon>Eukaryota</taxon>
        <taxon>Viridiplantae</taxon>
        <taxon>Streptophyta</taxon>
        <taxon>Embryophyta</taxon>
        <taxon>Tracheophyta</taxon>
        <taxon>Spermatophyta</taxon>
        <taxon>Magnoliopsida</taxon>
        <taxon>Liliopsida</taxon>
        <taxon>Poales</taxon>
        <taxon>Poaceae</taxon>
        <taxon>BOP clade</taxon>
        <taxon>Oryzoideae</taxon>
        <taxon>Oryzeae</taxon>
        <taxon>Oryzinae</taxon>
        <taxon>Oryza</taxon>
        <taxon>Oryza sativa</taxon>
    </lineage>
</organism>
<evidence type="ECO:0000313" key="1">
    <source>
        <dbReference type="EMBL" id="BAH91110.1"/>
    </source>
</evidence>
<dbReference type="KEGG" id="dosa:Os01g0519700"/>
<protein>
    <submittedName>
        <fullName evidence="1">Os01g0519700 protein</fullName>
    </submittedName>
</protein>
<dbReference type="Proteomes" id="UP000000763">
    <property type="component" value="Chromosome 1"/>
</dbReference>
<dbReference type="EMBL" id="AP008207">
    <property type="protein sequence ID" value="BAH91110.1"/>
    <property type="molecule type" value="Genomic_DNA"/>
</dbReference>
<dbReference type="AlphaFoldDB" id="C7IWU9"/>
<sequence>MDQYRLLRNIANEALVKASLSFERSQQVIDFFENFMREGAENEGSVNETTLGPLPAHFSASNQPSGVLDEDHGVVVYPVWWSVAPPAVQRWGDVPGQHNCGAPGCPEMIPTEAHSFVDCVARLQFIADYLLLKECNEQINLVAFLNIRNK</sequence>
<evidence type="ECO:0000313" key="2">
    <source>
        <dbReference type="Proteomes" id="UP000000763"/>
    </source>
</evidence>
<proteinExistence type="predicted"/>
<name>C7IWU9_ORYSJ</name>
<accession>C7IWU9</accession>
<reference evidence="1 2" key="1">
    <citation type="journal article" date="2005" name="Nature">
        <title>The map-based sequence of the rice genome.</title>
        <authorList>
            <consortium name="International rice genome sequencing project (IRGSP)"/>
            <person name="Matsumoto T."/>
            <person name="Wu J."/>
            <person name="Kanamori H."/>
            <person name="Katayose Y."/>
            <person name="Fujisawa M."/>
            <person name="Namiki N."/>
            <person name="Mizuno H."/>
            <person name="Yamamoto K."/>
            <person name="Antonio B.A."/>
            <person name="Baba T."/>
            <person name="Sakata K."/>
            <person name="Nagamura Y."/>
            <person name="Aoki H."/>
            <person name="Arikawa K."/>
            <person name="Arita K."/>
            <person name="Bito T."/>
            <person name="Chiden Y."/>
            <person name="Fujitsuka N."/>
            <person name="Fukunaka R."/>
            <person name="Hamada M."/>
            <person name="Harada C."/>
            <person name="Hayashi A."/>
            <person name="Hijishita S."/>
            <person name="Honda M."/>
            <person name="Hosokawa S."/>
            <person name="Ichikawa Y."/>
            <person name="Idonuma A."/>
            <person name="Iijima M."/>
            <person name="Ikeda M."/>
            <person name="Ikeno M."/>
            <person name="Ito K."/>
            <person name="Ito S."/>
            <person name="Ito T."/>
            <person name="Ito Y."/>
            <person name="Ito Y."/>
            <person name="Iwabuchi A."/>
            <person name="Kamiya K."/>
            <person name="Karasawa W."/>
            <person name="Kurita K."/>
            <person name="Katagiri S."/>
            <person name="Kikuta A."/>
            <person name="Kobayashi H."/>
            <person name="Kobayashi N."/>
            <person name="Machita K."/>
            <person name="Maehara T."/>
            <person name="Masukawa M."/>
            <person name="Mizubayashi T."/>
            <person name="Mukai Y."/>
            <person name="Nagasaki H."/>
            <person name="Nagata Y."/>
            <person name="Naito S."/>
            <person name="Nakashima M."/>
            <person name="Nakama Y."/>
            <person name="Nakamichi Y."/>
            <person name="Nakamura M."/>
            <person name="Meguro A."/>
            <person name="Negishi M."/>
            <person name="Ohta I."/>
            <person name="Ohta T."/>
            <person name="Okamoto M."/>
            <person name="Ono N."/>
            <person name="Saji S."/>
            <person name="Sakaguchi M."/>
            <person name="Sakai K."/>
            <person name="Shibata M."/>
            <person name="Shimokawa T."/>
            <person name="Song J."/>
            <person name="Takazaki Y."/>
            <person name="Terasawa K."/>
            <person name="Tsugane M."/>
            <person name="Tsuji K."/>
            <person name="Ueda S."/>
            <person name="Waki K."/>
            <person name="Yamagata H."/>
            <person name="Yamamoto M."/>
            <person name="Yamamoto S."/>
            <person name="Yamane H."/>
            <person name="Yoshiki S."/>
            <person name="Yoshihara R."/>
            <person name="Yukawa K."/>
            <person name="Zhong H."/>
            <person name="Yano M."/>
            <person name="Yuan Q."/>
            <person name="Ouyang S."/>
            <person name="Liu J."/>
            <person name="Jones K.M."/>
            <person name="Gansberger K."/>
            <person name="Moffat K."/>
            <person name="Hill J."/>
            <person name="Bera J."/>
            <person name="Fadrosh D."/>
            <person name="Jin S."/>
            <person name="Johri S."/>
            <person name="Kim M."/>
            <person name="Overton L."/>
            <person name="Reardon M."/>
            <person name="Tsitrin T."/>
            <person name="Vuong H."/>
            <person name="Weaver B."/>
            <person name="Ciecko A."/>
            <person name="Tallon L."/>
            <person name="Jackson J."/>
            <person name="Pai G."/>
            <person name="Aken S.V."/>
            <person name="Utterback T."/>
            <person name="Reidmuller S."/>
            <person name="Feldblyum T."/>
            <person name="Hsiao J."/>
            <person name="Zismann V."/>
            <person name="Iobst S."/>
            <person name="de Vazeille A.R."/>
            <person name="Buell C.R."/>
            <person name="Ying K."/>
            <person name="Li Y."/>
            <person name="Lu T."/>
            <person name="Huang Y."/>
            <person name="Zhao Q."/>
            <person name="Feng Q."/>
            <person name="Zhang L."/>
            <person name="Zhu J."/>
            <person name="Weng Q."/>
            <person name="Mu J."/>
            <person name="Lu Y."/>
            <person name="Fan D."/>
            <person name="Liu Y."/>
            <person name="Guan J."/>
            <person name="Zhang Y."/>
            <person name="Yu S."/>
            <person name="Liu X."/>
            <person name="Zhang Y."/>
            <person name="Hong G."/>
            <person name="Han B."/>
            <person name="Choisne N."/>
            <person name="Demange N."/>
            <person name="Orjeda G."/>
            <person name="Samain S."/>
            <person name="Cattolico L."/>
            <person name="Pelletier E."/>
            <person name="Couloux A."/>
            <person name="Segurens B."/>
            <person name="Wincker P."/>
            <person name="D'Hont A."/>
            <person name="Scarpelli C."/>
            <person name="Weissenbach J."/>
            <person name="Salanoubat M."/>
            <person name="Quetier F."/>
            <person name="Yu Y."/>
            <person name="Kim H.R."/>
            <person name="Rambo T."/>
            <person name="Currie J."/>
            <person name="Collura K."/>
            <person name="Luo M."/>
            <person name="Yang T."/>
            <person name="Ammiraju J.S.S."/>
            <person name="Engler F."/>
            <person name="Soderlund C."/>
            <person name="Wing R.A."/>
            <person name="Palmer L.E."/>
            <person name="de la Bastide M."/>
            <person name="Spiegel L."/>
            <person name="Nascimento L."/>
            <person name="Zutavern T."/>
            <person name="O'Shaughnessy A."/>
            <person name="Dike S."/>
            <person name="Dedhia N."/>
            <person name="Preston R."/>
            <person name="Balija V."/>
            <person name="McCombie W.R."/>
            <person name="Chow T."/>
            <person name="Chen H."/>
            <person name="Chung M."/>
            <person name="Chen C."/>
            <person name="Shaw J."/>
            <person name="Wu H."/>
            <person name="Hsiao K."/>
            <person name="Chao Y."/>
            <person name="Chu M."/>
            <person name="Cheng C."/>
            <person name="Hour A."/>
            <person name="Lee P."/>
            <person name="Lin S."/>
            <person name="Lin Y."/>
            <person name="Liou J."/>
            <person name="Liu S."/>
            <person name="Hsing Y."/>
            <person name="Raghuvanshi S."/>
            <person name="Mohanty A."/>
            <person name="Bharti A.K."/>
            <person name="Gaur A."/>
            <person name="Gupta V."/>
            <person name="Kumar D."/>
            <person name="Ravi V."/>
            <person name="Vij S."/>
            <person name="Kapur A."/>
            <person name="Khurana P."/>
            <person name="Khurana P."/>
            <person name="Khurana J.P."/>
            <person name="Tyagi A.K."/>
            <person name="Gaikwad K."/>
            <person name="Singh A."/>
            <person name="Dalal V."/>
            <person name="Srivastava S."/>
            <person name="Dixit A."/>
            <person name="Pal A.K."/>
            <person name="Ghazi I.A."/>
            <person name="Yadav M."/>
            <person name="Pandit A."/>
            <person name="Bhargava A."/>
            <person name="Sureshbabu K."/>
            <person name="Batra K."/>
            <person name="Sharma T.R."/>
            <person name="Mohapatra T."/>
            <person name="Singh N.K."/>
            <person name="Messing J."/>
            <person name="Nelson A.B."/>
            <person name="Fuks G."/>
            <person name="Kavchok S."/>
            <person name="Keizer G."/>
            <person name="Linton E."/>
            <person name="Llaca V."/>
            <person name="Song R."/>
            <person name="Tanyolac B."/>
            <person name="Young S."/>
            <person name="Ho-Il K."/>
            <person name="Hahn J.H."/>
            <person name="Sangsakoo G."/>
            <person name="Vanavichit A."/>
            <person name="de Mattos Luiz.A.T."/>
            <person name="Zimmer P.D."/>
            <person name="Malone G."/>
            <person name="Dellagostin O."/>
            <person name="de Oliveira A.C."/>
            <person name="Bevan M."/>
            <person name="Bancroft I."/>
            <person name="Minx P."/>
            <person name="Cordum H."/>
            <person name="Wilson R."/>
            <person name="Cheng Z."/>
            <person name="Jin W."/>
            <person name="Jiang J."/>
            <person name="Leong S.A."/>
            <person name="Iwama H."/>
            <person name="Gojobori T."/>
            <person name="Itoh T."/>
            <person name="Niimura Y."/>
            <person name="Fujii Y."/>
            <person name="Habara T."/>
            <person name="Sakai H."/>
            <person name="Sato Y."/>
            <person name="Wilson G."/>
            <person name="Kumar K."/>
            <person name="McCouch S."/>
            <person name="Juretic N."/>
            <person name="Hoen D."/>
            <person name="Wright S."/>
            <person name="Bruskiewich R."/>
            <person name="Bureau T."/>
            <person name="Miyao A."/>
            <person name="Hirochika H."/>
            <person name="Nishikawa T."/>
            <person name="Kadowaki K."/>
            <person name="Sugiura M."/>
            <person name="Burr B."/>
            <person name="Sasaki T."/>
        </authorList>
    </citation>
    <scope>NUCLEOTIDE SEQUENCE [LARGE SCALE GENOMIC DNA]</scope>
    <source>
        <strain evidence="2">cv. Nipponbare</strain>
    </source>
</reference>